<evidence type="ECO:0000256" key="1">
    <source>
        <dbReference type="ARBA" id="ARBA00004496"/>
    </source>
</evidence>
<dbReference type="Proteomes" id="UP000204391">
    <property type="component" value="Chromosome"/>
</dbReference>
<dbReference type="GO" id="GO:0003977">
    <property type="term" value="F:UDP-N-acetylglucosamine diphosphorylase activity"/>
    <property type="evidence" value="ECO:0007669"/>
    <property type="project" value="UniProtKB-UniRule"/>
</dbReference>
<dbReference type="InterPro" id="IPR018357">
    <property type="entry name" value="Hexapep_transf_CS"/>
</dbReference>
<dbReference type="Pfam" id="PF00132">
    <property type="entry name" value="Hexapep"/>
    <property type="match status" value="2"/>
</dbReference>
<evidence type="ECO:0000256" key="7">
    <source>
        <dbReference type="ARBA" id="ARBA00022679"/>
    </source>
</evidence>
<dbReference type="EC" id="2.7.7.23" evidence="20"/>
<protein>
    <recommendedName>
        <fullName evidence="20">Bifunctional protein GlmU</fullName>
    </recommendedName>
    <domain>
        <recommendedName>
            <fullName evidence="20">UDP-N-acetylglucosamine pyrophosphorylase</fullName>
            <ecNumber evidence="20">2.7.7.23</ecNumber>
        </recommendedName>
        <alternativeName>
            <fullName evidence="20">N-acetylglucosamine-1-phosphate uridyltransferase</fullName>
        </alternativeName>
    </domain>
    <domain>
        <recommendedName>
            <fullName evidence="20">Glucosamine-1-phosphate N-acetyltransferase</fullName>
            <ecNumber evidence="20">2.3.1.157</ecNumber>
        </recommendedName>
    </domain>
</protein>
<evidence type="ECO:0000256" key="8">
    <source>
        <dbReference type="ARBA" id="ARBA00022695"/>
    </source>
</evidence>
<feature type="binding site" evidence="20">
    <location>
        <position position="366"/>
    </location>
    <ligand>
        <name>UDP-N-acetyl-alpha-D-glucosamine</name>
        <dbReference type="ChEBI" id="CHEBI:57705"/>
    </ligand>
</feature>
<feature type="binding site" evidence="20">
    <location>
        <position position="170"/>
    </location>
    <ligand>
        <name>UDP-N-acetyl-alpha-D-glucosamine</name>
        <dbReference type="ChEBI" id="CHEBI:57705"/>
    </ligand>
</feature>
<feature type="region of interest" description="Linker" evidence="20">
    <location>
        <begin position="231"/>
        <end position="251"/>
    </location>
</feature>
<comment type="similarity">
    <text evidence="5 20">In the N-terminal section; belongs to the N-acetylglucosamine-1-phosphate uridyltransferase family.</text>
</comment>
<dbReference type="SUPFAM" id="SSF53448">
    <property type="entry name" value="Nucleotide-diphospho-sugar transferases"/>
    <property type="match status" value="1"/>
</dbReference>
<feature type="compositionally biased region" description="Basic and acidic residues" evidence="21">
    <location>
        <begin position="441"/>
        <end position="450"/>
    </location>
</feature>
<feature type="binding site" evidence="20">
    <location>
        <position position="333"/>
    </location>
    <ligand>
        <name>UDP-N-acetyl-alpha-D-glucosamine</name>
        <dbReference type="ChEBI" id="CHEBI:57705"/>
    </ligand>
</feature>
<comment type="catalytic activity">
    <reaction evidence="18 20">
        <text>N-acetyl-alpha-D-glucosamine 1-phosphate + UTP + H(+) = UDP-N-acetyl-alpha-D-glucosamine + diphosphate</text>
        <dbReference type="Rhea" id="RHEA:13509"/>
        <dbReference type="ChEBI" id="CHEBI:15378"/>
        <dbReference type="ChEBI" id="CHEBI:33019"/>
        <dbReference type="ChEBI" id="CHEBI:46398"/>
        <dbReference type="ChEBI" id="CHEBI:57705"/>
        <dbReference type="ChEBI" id="CHEBI:57776"/>
        <dbReference type="EC" id="2.7.7.23"/>
    </reaction>
</comment>
<feature type="active site" description="Proton acceptor" evidence="20">
    <location>
        <position position="363"/>
    </location>
</feature>
<comment type="caution">
    <text evidence="20">Lacks conserved residue(s) required for the propagation of feature annotation.</text>
</comment>
<dbReference type="InterPro" id="IPR005835">
    <property type="entry name" value="NTP_transferase_dom"/>
</dbReference>
<feature type="binding site" evidence="20">
    <location>
        <position position="440"/>
    </location>
    <ligand>
        <name>acetyl-CoA</name>
        <dbReference type="ChEBI" id="CHEBI:57288"/>
    </ligand>
</feature>
<keyword evidence="6 20" id="KW-0963">Cytoplasm</keyword>
<dbReference type="GO" id="GO:0008360">
    <property type="term" value="P:regulation of cell shape"/>
    <property type="evidence" value="ECO:0007669"/>
    <property type="project" value="UniProtKB-KW"/>
</dbReference>
<evidence type="ECO:0000256" key="18">
    <source>
        <dbReference type="ARBA" id="ARBA00048493"/>
    </source>
</evidence>
<accession>A0A221M7Y1</accession>
<feature type="binding site" evidence="20">
    <location>
        <position position="103"/>
    </location>
    <ligand>
        <name>Mg(2+)</name>
        <dbReference type="ChEBI" id="CHEBI:18420"/>
    </ligand>
</feature>
<evidence type="ECO:0000256" key="2">
    <source>
        <dbReference type="ARBA" id="ARBA00005166"/>
    </source>
</evidence>
<sequence length="459" mass="50119">MKNRYAVILAAGQGTRMKSKLYKVLHPVMGRPMVQHVMNQIKTVNLNEIVTIVGFGAEAVIEKVGGESKFIVQKEQLGTGHAVQQAEEILKDKVGTTIVVCGDTPLITDETFKALFNHHEQENAKATILTTKVESPTGYGRVIRNDQHEVERIVEQKDANEAELAVNEINTGTYCFDNQALFQALKEVSNDNAQGEYYLPDVIEILRNKDEKVSAFLTPNDEETLGVNDRVALAQAEKVMKKRINERHMRNGVTIIDPDNTYIGPDVIIEQDVLIHPGSIINGNSSIKSNAEIGPHTEVSNCLVGEETVIRQSVASDSQIGARVNIGPYAHIRPQASIGNEVKIGNFVEVKKSVIGNQSKVSHLSYIGDAEIGSNVNVGCGTITVNYDGENKFLTKIDDDAFIGCNANLVAPVTIGKGSFVAAGSTITKDVPDDSLSIGRARQENKEGYAKKLKNRKKD</sequence>
<feature type="binding site" evidence="20">
    <location>
        <position position="423"/>
    </location>
    <ligand>
        <name>acetyl-CoA</name>
        <dbReference type="ChEBI" id="CHEBI:57288"/>
    </ligand>
</feature>
<evidence type="ECO:0000256" key="14">
    <source>
        <dbReference type="ARBA" id="ARBA00023268"/>
    </source>
</evidence>
<feature type="domain" description="Nucleotidyl transferase" evidence="22">
    <location>
        <begin position="6"/>
        <end position="217"/>
    </location>
</feature>
<evidence type="ECO:0000256" key="11">
    <source>
        <dbReference type="ARBA" id="ARBA00022842"/>
    </source>
</evidence>
<dbReference type="EMBL" id="CP022437">
    <property type="protein sequence ID" value="ASN03742.1"/>
    <property type="molecule type" value="Genomic_DNA"/>
</dbReference>
<dbReference type="GO" id="GO:0071555">
    <property type="term" value="P:cell wall organization"/>
    <property type="evidence" value="ECO:0007669"/>
    <property type="project" value="UniProtKB-KW"/>
</dbReference>
<comment type="function">
    <text evidence="19 20">Catalyzes the last two sequential reactions in the de novo biosynthetic pathway for UDP-N-acetylglucosamine (UDP-GlcNAc). The C-terminal domain catalyzes the transfer of acetyl group from acetyl coenzyme A to glucosamine-1-phosphate (GlcN-1-P) to produce N-acetylglucosamine-1-phosphate (GlcNAc-1-P), which is converted into UDP-GlcNAc by the transfer of uridine 5-monophosphate (from uridine 5-triphosphate), a reaction catalyzed by the N-terminal domain.</text>
</comment>
<keyword evidence="9 20" id="KW-0479">Metal-binding</keyword>
<name>A0A221M7Y1_9BACI</name>
<keyword evidence="14 20" id="KW-0511">Multifunctional enzyme</keyword>
<dbReference type="GO" id="GO:0000902">
    <property type="term" value="P:cell morphogenesis"/>
    <property type="evidence" value="ECO:0007669"/>
    <property type="project" value="UniProtKB-UniRule"/>
</dbReference>
<feature type="region of interest" description="N-acetyltransferase" evidence="20">
    <location>
        <begin position="252"/>
        <end position="459"/>
    </location>
</feature>
<feature type="region of interest" description="Disordered" evidence="21">
    <location>
        <begin position="437"/>
        <end position="459"/>
    </location>
</feature>
<organism evidence="23 24">
    <name type="scientific">Virgibacillus necropolis</name>
    <dbReference type="NCBI Taxonomy" id="163877"/>
    <lineage>
        <taxon>Bacteria</taxon>
        <taxon>Bacillati</taxon>
        <taxon>Bacillota</taxon>
        <taxon>Bacilli</taxon>
        <taxon>Bacillales</taxon>
        <taxon>Bacillaceae</taxon>
        <taxon>Virgibacillus</taxon>
    </lineage>
</organism>
<dbReference type="InterPro" id="IPR011004">
    <property type="entry name" value="Trimer_LpxA-like_sf"/>
</dbReference>
<feature type="binding site" evidence="20">
    <location>
        <position position="155"/>
    </location>
    <ligand>
        <name>UDP-N-acetyl-alpha-D-glucosamine</name>
        <dbReference type="ChEBI" id="CHEBI:57705"/>
    </ligand>
</feature>
<comment type="pathway">
    <text evidence="20">Bacterial outer membrane biogenesis; LPS lipid A biosynthesis.</text>
</comment>
<dbReference type="NCBIfam" id="TIGR01173">
    <property type="entry name" value="glmU"/>
    <property type="match status" value="1"/>
</dbReference>
<evidence type="ECO:0000256" key="9">
    <source>
        <dbReference type="ARBA" id="ARBA00022723"/>
    </source>
</evidence>
<dbReference type="UniPathway" id="UPA00113">
    <property type="reaction ID" value="UER00532"/>
</dbReference>
<dbReference type="InterPro" id="IPR005882">
    <property type="entry name" value="Bifunctional_GlmU"/>
</dbReference>
<keyword evidence="10 20" id="KW-0677">Repeat</keyword>
<evidence type="ECO:0000256" key="16">
    <source>
        <dbReference type="ARBA" id="ARBA00023316"/>
    </source>
</evidence>
<evidence type="ECO:0000256" key="6">
    <source>
        <dbReference type="ARBA" id="ARBA00022490"/>
    </source>
</evidence>
<dbReference type="GO" id="GO:0000287">
    <property type="term" value="F:magnesium ion binding"/>
    <property type="evidence" value="ECO:0007669"/>
    <property type="project" value="UniProtKB-UniRule"/>
</dbReference>
<feature type="binding site" evidence="20">
    <location>
        <position position="228"/>
    </location>
    <ligand>
        <name>Mg(2+)</name>
        <dbReference type="ChEBI" id="CHEBI:18420"/>
    </ligand>
</feature>
<feature type="binding site" evidence="20">
    <location>
        <position position="140"/>
    </location>
    <ligand>
        <name>UDP-N-acetyl-alpha-D-glucosamine</name>
        <dbReference type="ChEBI" id="CHEBI:57705"/>
    </ligand>
</feature>
<gene>
    <name evidence="20 23" type="primary">glmU</name>
    <name evidence="23" type="ORF">CFK40_01355</name>
</gene>
<keyword evidence="16 20" id="KW-0961">Cell wall biogenesis/degradation</keyword>
<feature type="region of interest" description="Pyrophosphorylase" evidence="20">
    <location>
        <begin position="1"/>
        <end position="230"/>
    </location>
</feature>
<evidence type="ECO:0000256" key="19">
    <source>
        <dbReference type="ARBA" id="ARBA00049628"/>
    </source>
</evidence>
<dbReference type="OrthoDB" id="9775031at2"/>
<dbReference type="Gene3D" id="2.160.10.10">
    <property type="entry name" value="Hexapeptide repeat proteins"/>
    <property type="match status" value="1"/>
</dbReference>
<evidence type="ECO:0000313" key="23">
    <source>
        <dbReference type="EMBL" id="ASN03742.1"/>
    </source>
</evidence>
<dbReference type="GO" id="GO:0005737">
    <property type="term" value="C:cytoplasm"/>
    <property type="evidence" value="ECO:0007669"/>
    <property type="project" value="UniProtKB-SubCell"/>
</dbReference>
<comment type="subcellular location">
    <subcellularLocation>
        <location evidence="1 20">Cytoplasm</location>
    </subcellularLocation>
</comment>
<dbReference type="NCBIfam" id="NF010934">
    <property type="entry name" value="PRK14354.1"/>
    <property type="match status" value="1"/>
</dbReference>
<keyword evidence="15 20" id="KW-0012">Acyltransferase</keyword>
<dbReference type="PANTHER" id="PTHR43584">
    <property type="entry name" value="NUCLEOTIDYL TRANSFERASE"/>
    <property type="match status" value="1"/>
</dbReference>
<evidence type="ECO:0000256" key="20">
    <source>
        <dbReference type="HAMAP-Rule" id="MF_01631"/>
    </source>
</evidence>
<feature type="binding site" evidence="20">
    <location>
        <position position="23"/>
    </location>
    <ligand>
        <name>UDP-N-acetyl-alpha-D-glucosamine</name>
        <dbReference type="ChEBI" id="CHEBI:57705"/>
    </ligand>
</feature>
<dbReference type="AlphaFoldDB" id="A0A221M7Y1"/>
<feature type="binding site" evidence="20">
    <location>
        <position position="228"/>
    </location>
    <ligand>
        <name>UDP-N-acetyl-alpha-D-glucosamine</name>
        <dbReference type="ChEBI" id="CHEBI:57705"/>
    </ligand>
</feature>
<feature type="binding site" evidence="20">
    <location>
        <begin position="78"/>
        <end position="79"/>
    </location>
    <ligand>
        <name>UDP-N-acetyl-alpha-D-glucosamine</name>
        <dbReference type="ChEBI" id="CHEBI:57705"/>
    </ligand>
</feature>
<keyword evidence="7 20" id="KW-0808">Transferase</keyword>
<evidence type="ECO:0000256" key="4">
    <source>
        <dbReference type="ARBA" id="ARBA00007707"/>
    </source>
</evidence>
<reference evidence="23 24" key="1">
    <citation type="journal article" date="2003" name="Int. J. Syst. Evol. Microbiol.">
        <title>Virgibacillus carmonensis sp. nov., Virgibacillus necropolis sp. nov. and Virgibacillus picturae sp. nov., three novel species isolated from deteriorated mural paintings, transfer of the species of the genus salibacillus to Virgibacillus, as Virgibacillus marismortui comb. nov. and Virgibacillus salexigens comb. nov., and emended description of the genus Virgibacillus.</title>
        <authorList>
            <person name="Heyrman J."/>
            <person name="Logan N.A."/>
            <person name="Busse H.J."/>
            <person name="Balcaen A."/>
            <person name="Lebbe L."/>
            <person name="Rodriguez-Diaz M."/>
            <person name="Swings J."/>
            <person name="De Vos P."/>
        </authorList>
    </citation>
    <scope>NUCLEOTIDE SEQUENCE [LARGE SCALE GENOMIC DNA]</scope>
    <source>
        <strain evidence="23 24">LMG 19488</strain>
    </source>
</reference>
<comment type="catalytic activity">
    <reaction evidence="17 20">
        <text>alpha-D-glucosamine 1-phosphate + acetyl-CoA = N-acetyl-alpha-D-glucosamine 1-phosphate + CoA + H(+)</text>
        <dbReference type="Rhea" id="RHEA:13725"/>
        <dbReference type="ChEBI" id="CHEBI:15378"/>
        <dbReference type="ChEBI" id="CHEBI:57287"/>
        <dbReference type="ChEBI" id="CHEBI:57288"/>
        <dbReference type="ChEBI" id="CHEBI:57776"/>
        <dbReference type="ChEBI" id="CHEBI:58516"/>
        <dbReference type="EC" id="2.3.1.157"/>
    </reaction>
</comment>
<keyword evidence="11 20" id="KW-0460">Magnesium</keyword>
<comment type="pathway">
    <text evidence="3 20">Nucleotide-sugar biosynthesis; UDP-N-acetyl-alpha-D-glucosamine biosynthesis; UDP-N-acetyl-alpha-D-glucosamine from N-acetyl-alpha-D-glucosamine 1-phosphate: step 1/1.</text>
</comment>
<dbReference type="PANTHER" id="PTHR43584:SF3">
    <property type="entry name" value="BIFUNCTIONAL PROTEIN GLMU"/>
    <property type="match status" value="1"/>
</dbReference>
<feature type="binding site" evidence="20">
    <location>
        <position position="351"/>
    </location>
    <ligand>
        <name>UDP-N-acetyl-alpha-D-glucosamine</name>
        <dbReference type="ChEBI" id="CHEBI:57705"/>
    </ligand>
</feature>
<evidence type="ECO:0000256" key="15">
    <source>
        <dbReference type="ARBA" id="ARBA00023315"/>
    </source>
</evidence>
<evidence type="ECO:0000256" key="17">
    <source>
        <dbReference type="ARBA" id="ARBA00048247"/>
    </source>
</evidence>
<evidence type="ECO:0000256" key="12">
    <source>
        <dbReference type="ARBA" id="ARBA00022960"/>
    </source>
</evidence>
<evidence type="ECO:0000256" key="13">
    <source>
        <dbReference type="ARBA" id="ARBA00022984"/>
    </source>
</evidence>
<dbReference type="CDD" id="cd03353">
    <property type="entry name" value="LbH_GlmU_C"/>
    <property type="match status" value="1"/>
</dbReference>
<dbReference type="SUPFAM" id="SSF51161">
    <property type="entry name" value="Trimeric LpxA-like enzymes"/>
    <property type="match status" value="1"/>
</dbReference>
<dbReference type="GO" id="GO:0009252">
    <property type="term" value="P:peptidoglycan biosynthetic process"/>
    <property type="evidence" value="ECO:0007669"/>
    <property type="project" value="UniProtKB-UniRule"/>
</dbReference>
<dbReference type="InterPro" id="IPR038009">
    <property type="entry name" value="GlmU_C_LbH"/>
</dbReference>
<dbReference type="EC" id="2.3.1.157" evidence="20"/>
<evidence type="ECO:0000313" key="24">
    <source>
        <dbReference type="Proteomes" id="UP000204391"/>
    </source>
</evidence>
<dbReference type="InterPro" id="IPR001451">
    <property type="entry name" value="Hexapep"/>
</dbReference>
<feature type="binding site" evidence="20">
    <location>
        <begin position="9"/>
        <end position="12"/>
    </location>
    <ligand>
        <name>UDP-N-acetyl-alpha-D-glucosamine</name>
        <dbReference type="ChEBI" id="CHEBI:57705"/>
    </ligand>
</feature>
<comment type="subunit">
    <text evidence="20">Homotrimer.</text>
</comment>
<keyword evidence="8 20" id="KW-0548">Nucleotidyltransferase</keyword>
<evidence type="ECO:0000259" key="22">
    <source>
        <dbReference type="Pfam" id="PF00483"/>
    </source>
</evidence>
<feature type="binding site" evidence="20">
    <location>
        <position position="377"/>
    </location>
    <ligand>
        <name>UDP-N-acetyl-alpha-D-glucosamine</name>
        <dbReference type="ChEBI" id="CHEBI:57705"/>
    </ligand>
</feature>
<dbReference type="RefSeq" id="WP_089530314.1">
    <property type="nucleotide sequence ID" value="NZ_CP022437.1"/>
</dbReference>
<dbReference type="Gene3D" id="3.90.550.10">
    <property type="entry name" value="Spore Coat Polysaccharide Biosynthesis Protein SpsA, Chain A"/>
    <property type="match status" value="1"/>
</dbReference>
<dbReference type="HAMAP" id="MF_01631">
    <property type="entry name" value="GlmU"/>
    <property type="match status" value="1"/>
</dbReference>
<keyword evidence="24" id="KW-1185">Reference proteome</keyword>
<dbReference type="GO" id="GO:0016020">
    <property type="term" value="C:membrane"/>
    <property type="evidence" value="ECO:0007669"/>
    <property type="project" value="GOC"/>
</dbReference>
<feature type="binding site" evidence="20">
    <location>
        <begin position="386"/>
        <end position="387"/>
    </location>
    <ligand>
        <name>acetyl-CoA</name>
        <dbReference type="ChEBI" id="CHEBI:57288"/>
    </ligand>
</feature>
<dbReference type="KEGG" id="vne:CFK40_01355"/>
<dbReference type="InterPro" id="IPR029044">
    <property type="entry name" value="Nucleotide-diphossugar_trans"/>
</dbReference>
<dbReference type="GO" id="GO:0009245">
    <property type="term" value="P:lipid A biosynthetic process"/>
    <property type="evidence" value="ECO:0007669"/>
    <property type="project" value="UniProtKB-UniRule"/>
</dbReference>
<evidence type="ECO:0000256" key="21">
    <source>
        <dbReference type="SAM" id="MobiDB-lite"/>
    </source>
</evidence>
<dbReference type="GO" id="GO:0019134">
    <property type="term" value="F:glucosamine-1-phosphate N-acetyltransferase activity"/>
    <property type="evidence" value="ECO:0007669"/>
    <property type="project" value="UniProtKB-UniRule"/>
</dbReference>
<keyword evidence="13 20" id="KW-0573">Peptidoglycan synthesis</keyword>
<dbReference type="CDD" id="cd02540">
    <property type="entry name" value="GT2_GlmU_N_bac"/>
    <property type="match status" value="1"/>
</dbReference>
<dbReference type="Pfam" id="PF00483">
    <property type="entry name" value="NTP_transferase"/>
    <property type="match status" value="1"/>
</dbReference>
<dbReference type="UniPathway" id="UPA00973"/>
<evidence type="ECO:0000256" key="3">
    <source>
        <dbReference type="ARBA" id="ARBA00005208"/>
    </source>
</evidence>
<dbReference type="GO" id="GO:0006048">
    <property type="term" value="P:UDP-N-acetylglucosamine biosynthetic process"/>
    <property type="evidence" value="ECO:0007669"/>
    <property type="project" value="UniProtKB-UniPathway"/>
</dbReference>
<feature type="binding site" evidence="20">
    <location>
        <position position="73"/>
    </location>
    <ligand>
        <name>UDP-N-acetyl-alpha-D-glucosamine</name>
        <dbReference type="ChEBI" id="CHEBI:57705"/>
    </ligand>
</feature>
<dbReference type="PROSITE" id="PS00101">
    <property type="entry name" value="HEXAPEP_TRANSFERASES"/>
    <property type="match status" value="2"/>
</dbReference>
<proteinExistence type="inferred from homology"/>
<evidence type="ECO:0000256" key="5">
    <source>
        <dbReference type="ARBA" id="ARBA00007947"/>
    </source>
</evidence>
<keyword evidence="12 20" id="KW-0133">Cell shape</keyword>
<evidence type="ECO:0000256" key="10">
    <source>
        <dbReference type="ARBA" id="ARBA00022737"/>
    </source>
</evidence>
<dbReference type="InterPro" id="IPR050065">
    <property type="entry name" value="GlmU-like"/>
</dbReference>
<comment type="pathway">
    <text evidence="2 20">Nucleotide-sugar biosynthesis; UDP-N-acetyl-alpha-D-glucosamine biosynthesis; N-acetyl-alpha-D-glucosamine 1-phosphate from alpha-D-glucosamine 6-phosphate (route II): step 2/2.</text>
</comment>
<comment type="cofactor">
    <cofactor evidence="20">
        <name>Mg(2+)</name>
        <dbReference type="ChEBI" id="CHEBI:18420"/>
    </cofactor>
    <text evidence="20">Binds 1 Mg(2+) ion per subunit.</text>
</comment>
<comment type="similarity">
    <text evidence="4 20">In the C-terminal section; belongs to the transferase hexapeptide repeat family.</text>
</comment>